<keyword evidence="5 12" id="KW-0689">Ribosomal protein</keyword>
<evidence type="ECO:0000313" key="13">
    <source>
        <dbReference type="Proteomes" id="UP000710432"/>
    </source>
</evidence>
<evidence type="ECO:0000256" key="7">
    <source>
        <dbReference type="ARBA" id="ARBA00023274"/>
    </source>
</evidence>
<comment type="similarity">
    <text evidence="2">Belongs to the universal ribosomal protein uS17 family.</text>
</comment>
<dbReference type="FunFam" id="2.40.50.140:FF:000137">
    <property type="entry name" value="28S ribosomal protein S17, mitochondrial"/>
    <property type="match status" value="1"/>
</dbReference>
<dbReference type="InterPro" id="IPR011008">
    <property type="entry name" value="Dimeric_a/b-barrel"/>
</dbReference>
<sequence length="467" mass="51144">MSLIRTSVHAKWVVGKVIGTAMVKTAKVRATRLVLDPYLLKYFNKRKTYFAHDAHQQCSVGDIVLLRALPVARSKHVKHELAEIIFKVGRVIDPITGKPCAGTTFLESPLSSETANPNGIDASDPAGVEGCKTVYLLDLRRKLSELGECALQPLAGAPPGGSTVRRRSRTLLPLAAAPPHYSGLAPCPALACSARPGEGSWRRRWELQAPEQRWRHGCCSREEACCGQPPLAASCPGSGEQRRPFRGPAGEGPPWGEGRRVPRGGWRTPREGGGRPGAGVAGAPFRARGAQGHGPAAALAGASTPAPASRATAARSLRSLRSTVAALHPRRVTSSSHRAREDSWLKSLFVRKVDPRKDAHSNLLAKKETSSLYKLQFHNVKPECLDAYNKICQEVLPKIHEGKQYPCTLVGTWNTWYGEQDQAAYKDLQTREDIRNAAWHKHGWEELVYYTGKLPETPDISRFESYC</sequence>
<dbReference type="PANTHER" id="PTHR24088">
    <property type="entry name" value="28S RIBOSOMAL PROTEIN S17, MITOCHONDRIAL"/>
    <property type="match status" value="1"/>
</dbReference>
<evidence type="ECO:0000256" key="4">
    <source>
        <dbReference type="ARBA" id="ARBA00022884"/>
    </source>
</evidence>
<gene>
    <name evidence="12" type="ORF">LTLLF_151500</name>
</gene>
<dbReference type="GO" id="GO:0032543">
    <property type="term" value="P:mitochondrial translation"/>
    <property type="evidence" value="ECO:0007669"/>
    <property type="project" value="TreeGrafter"/>
</dbReference>
<dbReference type="AlphaFoldDB" id="A0A8J6GH76"/>
<keyword evidence="7" id="KW-0687">Ribonucleoprotein</keyword>
<dbReference type="EMBL" id="JAATJU010022270">
    <property type="protein sequence ID" value="KAH0511214.1"/>
    <property type="molecule type" value="Genomic_DNA"/>
</dbReference>
<dbReference type="PANTHER" id="PTHR24088:SF0">
    <property type="entry name" value="SMALL RIBOSOMAL SUBUNIT PROTEIN US17M"/>
    <property type="match status" value="1"/>
</dbReference>
<evidence type="ECO:0000256" key="8">
    <source>
        <dbReference type="ARBA" id="ARBA00070246"/>
    </source>
</evidence>
<protein>
    <recommendedName>
        <fullName evidence="8">Small ribosomal subunit protein uS17m</fullName>
    </recommendedName>
    <alternativeName>
        <fullName evidence="9">28S ribosomal protein S17, mitochondrial</fullName>
    </alternativeName>
</protein>
<dbReference type="SUPFAM" id="SSF50249">
    <property type="entry name" value="Nucleic acid-binding proteins"/>
    <property type="match status" value="1"/>
</dbReference>
<evidence type="ECO:0000256" key="6">
    <source>
        <dbReference type="ARBA" id="ARBA00023128"/>
    </source>
</evidence>
<keyword evidence="6" id="KW-0496">Mitochondrion</keyword>
<evidence type="ECO:0000256" key="5">
    <source>
        <dbReference type="ARBA" id="ARBA00022980"/>
    </source>
</evidence>
<dbReference type="GO" id="GO:0005763">
    <property type="term" value="C:mitochondrial small ribosomal subunit"/>
    <property type="evidence" value="ECO:0007669"/>
    <property type="project" value="InterPro"/>
</dbReference>
<organism evidence="12 13">
    <name type="scientific">Microtus ochrogaster</name>
    <name type="common">Prairie vole</name>
    <dbReference type="NCBI Taxonomy" id="79684"/>
    <lineage>
        <taxon>Eukaryota</taxon>
        <taxon>Metazoa</taxon>
        <taxon>Chordata</taxon>
        <taxon>Craniata</taxon>
        <taxon>Vertebrata</taxon>
        <taxon>Euteleostomi</taxon>
        <taxon>Mammalia</taxon>
        <taxon>Eutheria</taxon>
        <taxon>Euarchontoglires</taxon>
        <taxon>Glires</taxon>
        <taxon>Rodentia</taxon>
        <taxon>Myomorpha</taxon>
        <taxon>Muroidea</taxon>
        <taxon>Cricetidae</taxon>
        <taxon>Arvicolinae</taxon>
        <taxon>Microtus</taxon>
    </lineage>
</organism>
<reference evidence="12" key="1">
    <citation type="submission" date="2020-03" db="EMBL/GenBank/DDBJ databases">
        <title>Studies in the Genomics of Life Span.</title>
        <authorList>
            <person name="Glass D."/>
        </authorList>
    </citation>
    <scope>NUCLEOTIDE SEQUENCE</scope>
    <source>
        <strain evidence="12">LTLLF</strain>
        <tissue evidence="12">Muscle</tissue>
    </source>
</reference>
<evidence type="ECO:0000256" key="3">
    <source>
        <dbReference type="ARBA" id="ARBA00022730"/>
    </source>
</evidence>
<evidence type="ECO:0000256" key="10">
    <source>
        <dbReference type="SAM" id="MobiDB-lite"/>
    </source>
</evidence>
<feature type="domain" description="NIPSNAP" evidence="11">
    <location>
        <begin position="404"/>
        <end position="454"/>
    </location>
</feature>
<accession>A0A8J6GH76</accession>
<dbReference type="Pfam" id="PF00366">
    <property type="entry name" value="Ribosomal_S17"/>
    <property type="match status" value="1"/>
</dbReference>
<comment type="subcellular location">
    <subcellularLocation>
        <location evidence="1">Mitochondrion</location>
    </subcellularLocation>
</comment>
<proteinExistence type="inferred from homology"/>
<evidence type="ECO:0000259" key="11">
    <source>
        <dbReference type="Pfam" id="PF07978"/>
    </source>
</evidence>
<dbReference type="CDD" id="cd00364">
    <property type="entry name" value="Ribosomal_uS17"/>
    <property type="match status" value="1"/>
</dbReference>
<feature type="compositionally biased region" description="Low complexity" evidence="10">
    <location>
        <begin position="281"/>
        <end position="313"/>
    </location>
</feature>
<dbReference type="Gene3D" id="3.30.70.100">
    <property type="match status" value="1"/>
</dbReference>
<dbReference type="Gene3D" id="2.40.50.140">
    <property type="entry name" value="Nucleic acid-binding proteins"/>
    <property type="match status" value="1"/>
</dbReference>
<keyword evidence="4" id="KW-0694">RNA-binding</keyword>
<name>A0A8J6GH76_MICOH</name>
<dbReference type="InterPro" id="IPR000266">
    <property type="entry name" value="Ribosomal_uS17"/>
</dbReference>
<evidence type="ECO:0000256" key="2">
    <source>
        <dbReference type="ARBA" id="ARBA00010254"/>
    </source>
</evidence>
<feature type="region of interest" description="Disordered" evidence="10">
    <location>
        <begin position="235"/>
        <end position="313"/>
    </location>
</feature>
<evidence type="ECO:0000256" key="1">
    <source>
        <dbReference type="ARBA" id="ARBA00004173"/>
    </source>
</evidence>
<dbReference type="InterPro" id="IPR012577">
    <property type="entry name" value="NIPSNAP"/>
</dbReference>
<dbReference type="InterPro" id="IPR012340">
    <property type="entry name" value="NA-bd_OB-fold"/>
</dbReference>
<keyword evidence="3" id="KW-0699">rRNA-binding</keyword>
<dbReference type="Pfam" id="PF07978">
    <property type="entry name" value="NIPSNAP"/>
    <property type="match status" value="1"/>
</dbReference>
<evidence type="ECO:0000313" key="12">
    <source>
        <dbReference type="EMBL" id="KAH0511214.1"/>
    </source>
</evidence>
<dbReference type="GO" id="GO:0003735">
    <property type="term" value="F:structural constituent of ribosome"/>
    <property type="evidence" value="ECO:0007669"/>
    <property type="project" value="InterPro"/>
</dbReference>
<dbReference type="InterPro" id="IPR039193">
    <property type="entry name" value="Ribosomal_uS17m_metazoa"/>
</dbReference>
<dbReference type="Proteomes" id="UP000710432">
    <property type="component" value="Unassembled WGS sequence"/>
</dbReference>
<dbReference type="SUPFAM" id="SSF54909">
    <property type="entry name" value="Dimeric alpha+beta barrel"/>
    <property type="match status" value="1"/>
</dbReference>
<dbReference type="GO" id="GO:0005743">
    <property type="term" value="C:mitochondrial inner membrane"/>
    <property type="evidence" value="ECO:0007669"/>
    <property type="project" value="UniProtKB-ARBA"/>
</dbReference>
<comment type="caution">
    <text evidence="12">The sequence shown here is derived from an EMBL/GenBank/DDBJ whole genome shotgun (WGS) entry which is preliminary data.</text>
</comment>
<dbReference type="GO" id="GO:0019843">
    <property type="term" value="F:rRNA binding"/>
    <property type="evidence" value="ECO:0007669"/>
    <property type="project" value="UniProtKB-KW"/>
</dbReference>
<evidence type="ECO:0000256" key="9">
    <source>
        <dbReference type="ARBA" id="ARBA00078462"/>
    </source>
</evidence>